<dbReference type="PROSITE" id="PS50022">
    <property type="entry name" value="FA58C_3"/>
    <property type="match status" value="1"/>
</dbReference>
<dbReference type="SUPFAM" id="SSF49785">
    <property type="entry name" value="Galactose-binding domain-like"/>
    <property type="match status" value="1"/>
</dbReference>
<evidence type="ECO:0000259" key="2">
    <source>
        <dbReference type="PROSITE" id="PS50022"/>
    </source>
</evidence>
<dbReference type="Gene3D" id="2.60.40.10">
    <property type="entry name" value="Immunoglobulins"/>
    <property type="match status" value="1"/>
</dbReference>
<sequence>MVRKISFLLMSVVPFIIASGQVSVVTQHNDLARTGWNNNETVLNPGNVNVKQFGKIFKVQVDDQLYAQPLVLSNLNIANGKHNVVFLATTNNSVYAADADNGTLYWNKNFTPAGQRPPRNTDMTGACGGNYKDVFGNMGILGTPVIDSVSKTIYFVTRTTTGTTGTYTQYFHALDVTTGNERANSPLEIIATSNGVGSGNVNGVISFDPQKNNQRQALTLHNGIVYVTFSSHCDWQPYHGWVLGYDAQTLALKYVYNATANGYEAGLWQSGGGPAIDEAGFMYLVTGNGAVGTNKDVNDLSNRGESAIKLKPTNNTLAVTSFFTPKNFITLEMADLDYGSMAAFLIPGAKRYVTGCKDGNLYVLNTDNLGGFNSTYNNVAQTIILGNNATMRCQPSYYKSSTNEFVYVWSENSQLKAYPFDRTSNTLDVDNVVSASPQGPVGANGAMISTSSNNSKDGSGIVWTSYSANGDANQSLRPGILRAFDANDVTNELWNSNQNANRDGVGFYAKFSSPTIANGKVYLATFSNQLNVYGIIDTTPQKPVCNSSTNVALAKPAYSSSNENTTLLPGLAFDGNNTTRWASANNSTPEWLYVDLGEIDSICNVTINWNASYAKDFQVQVSNDAASWKSIATVTNNNTQNNSFDALTLGRYVRLYCTAKATAGGYSVLEMKVFGNPIQGCITPNGVTVNHITATGATIRWNYTNSPSYYVQIKPQSSSKWQTFTTKSDSLVITGLTCGNYYSYRVQSSCAKTGVSSYSEEASFNTLTCTDCGLLPTRFYTNDIGDIAIGGQACYDAPKTSFTIKGSGVDIGNNGDAFRYAYKTVSGSTRLVVKVTSQDDADLLNKAGIMFRESLDATSRFAFVGITSGSGVTFQYRYVTRATSTNALIPGFKAPCYLALAKENTTYTAYISKDSINWTQLGSIKIPNFGGGDYPIYAGLAVTSHNNSKTSTVIFNEFSLVPKDTIIMPPVDTTCSPLMYGINTLDIGNVAQAGSVCFIKSKDSYKVTGSGDDAIKFADNFRYVYRPFAGDGQIDTRVASQDKVNAGNEAGLMFRESLAPESRNFFIGVTSGMGAFYQYRAENGASTSVKYVSGIKAPYYLRIVKKGDTYSAYISPDSVTWSLLIRPIYLPGMGLNGKSVYVGFAVNSHNSTKQTTAVFDKSKIIINKTSARIAATDSARAVNNATADVAAPTALKVYPNPTSNIITVDFSVADKQDMTLRIVGIADGRTYYTESLSNFSGHYHKKFSNLQLPSGSYAVSVKSKTGFKTEIFIKE</sequence>
<proteinExistence type="predicted"/>
<dbReference type="RefSeq" id="WP_369327862.1">
    <property type="nucleotide sequence ID" value="NZ_JAULBC010000001.1"/>
</dbReference>
<dbReference type="Pfam" id="PF00754">
    <property type="entry name" value="F5_F8_type_C"/>
    <property type="match status" value="1"/>
</dbReference>
<dbReference type="Gene3D" id="2.40.10.480">
    <property type="match status" value="1"/>
</dbReference>
<dbReference type="SUPFAM" id="SSF50998">
    <property type="entry name" value="Quinoprotein alcohol dehydrogenase-like"/>
    <property type="match status" value="1"/>
</dbReference>
<dbReference type="InterPro" id="IPR011047">
    <property type="entry name" value="Quinoprotein_ADH-like_sf"/>
</dbReference>
<accession>A0ABV3Z9D2</accession>
<protein>
    <submittedName>
        <fullName evidence="4">Discoidin domain-containing protein</fullName>
    </submittedName>
</protein>
<dbReference type="EMBL" id="JAULBC010000001">
    <property type="protein sequence ID" value="MEX6686467.1"/>
    <property type="molecule type" value="Genomic_DNA"/>
</dbReference>
<evidence type="ECO:0000313" key="4">
    <source>
        <dbReference type="EMBL" id="MEX6686467.1"/>
    </source>
</evidence>
<evidence type="ECO:0000259" key="3">
    <source>
        <dbReference type="PROSITE" id="PS50853"/>
    </source>
</evidence>
<dbReference type="Proteomes" id="UP001560573">
    <property type="component" value="Unassembled WGS sequence"/>
</dbReference>
<feature type="domain" description="Fibronectin type-III" evidence="3">
    <location>
        <begin position="683"/>
        <end position="769"/>
    </location>
</feature>
<keyword evidence="1" id="KW-0732">Signal</keyword>
<dbReference type="InterPro" id="IPR000421">
    <property type="entry name" value="FA58C"/>
</dbReference>
<gene>
    <name evidence="4" type="ORF">QTN47_03125</name>
</gene>
<dbReference type="InterPro" id="IPR036116">
    <property type="entry name" value="FN3_sf"/>
</dbReference>
<dbReference type="Gene3D" id="2.60.120.260">
    <property type="entry name" value="Galactose-binding domain-like"/>
    <property type="match status" value="1"/>
</dbReference>
<feature type="signal peptide" evidence="1">
    <location>
        <begin position="1"/>
        <end position="18"/>
    </location>
</feature>
<dbReference type="SUPFAM" id="SSF49265">
    <property type="entry name" value="Fibronectin type III"/>
    <property type="match status" value="1"/>
</dbReference>
<dbReference type="InterPro" id="IPR018391">
    <property type="entry name" value="PQQ_b-propeller_rpt"/>
</dbReference>
<dbReference type="InterPro" id="IPR003961">
    <property type="entry name" value="FN3_dom"/>
</dbReference>
<dbReference type="CDD" id="cd00063">
    <property type="entry name" value="FN3"/>
    <property type="match status" value="1"/>
</dbReference>
<keyword evidence="5" id="KW-1185">Reference proteome</keyword>
<dbReference type="InterPro" id="IPR013783">
    <property type="entry name" value="Ig-like_fold"/>
</dbReference>
<feature type="domain" description="F5/8 type C" evidence="2">
    <location>
        <begin position="545"/>
        <end position="676"/>
    </location>
</feature>
<organism evidence="4 5">
    <name type="scientific">Danxiaibacter flavus</name>
    <dbReference type="NCBI Taxonomy" id="3049108"/>
    <lineage>
        <taxon>Bacteria</taxon>
        <taxon>Pseudomonadati</taxon>
        <taxon>Bacteroidota</taxon>
        <taxon>Chitinophagia</taxon>
        <taxon>Chitinophagales</taxon>
        <taxon>Chitinophagaceae</taxon>
        <taxon>Danxiaibacter</taxon>
    </lineage>
</organism>
<dbReference type="InterPro" id="IPR008979">
    <property type="entry name" value="Galactose-bd-like_sf"/>
</dbReference>
<dbReference type="Gene3D" id="2.60.120.200">
    <property type="match status" value="2"/>
</dbReference>
<feature type="chain" id="PRO_5047419226" evidence="1">
    <location>
        <begin position="19"/>
        <end position="1275"/>
    </location>
</feature>
<name>A0ABV3Z9D2_9BACT</name>
<evidence type="ECO:0000256" key="1">
    <source>
        <dbReference type="SAM" id="SignalP"/>
    </source>
</evidence>
<dbReference type="SMART" id="SM00564">
    <property type="entry name" value="PQQ"/>
    <property type="match status" value="3"/>
</dbReference>
<comment type="caution">
    <text evidence="4">The sequence shown here is derived from an EMBL/GenBank/DDBJ whole genome shotgun (WGS) entry which is preliminary data.</text>
</comment>
<reference evidence="4 5" key="1">
    <citation type="submission" date="2023-07" db="EMBL/GenBank/DDBJ databases">
        <authorList>
            <person name="Lian W.-H."/>
        </authorList>
    </citation>
    <scope>NUCLEOTIDE SEQUENCE [LARGE SCALE GENOMIC DNA]</scope>
    <source>
        <strain evidence="4 5">SYSU DXS3180</strain>
    </source>
</reference>
<evidence type="ECO:0000313" key="5">
    <source>
        <dbReference type="Proteomes" id="UP001560573"/>
    </source>
</evidence>
<dbReference type="PROSITE" id="PS50853">
    <property type="entry name" value="FN3"/>
    <property type="match status" value="1"/>
</dbReference>